<dbReference type="EMBL" id="BOPF01000019">
    <property type="protein sequence ID" value="GIJ48055.1"/>
    <property type="molecule type" value="Genomic_DNA"/>
</dbReference>
<name>A0A8J4DRE3_9ACTN</name>
<reference evidence="2" key="1">
    <citation type="submission" date="2021-01" db="EMBL/GenBank/DDBJ databases">
        <title>Whole genome shotgun sequence of Virgisporangium aliadipatigenens NBRC 105644.</title>
        <authorList>
            <person name="Komaki H."/>
            <person name="Tamura T."/>
        </authorList>
    </citation>
    <scope>NUCLEOTIDE SEQUENCE</scope>
    <source>
        <strain evidence="2">NBRC 105644</strain>
    </source>
</reference>
<protein>
    <submittedName>
        <fullName evidence="2">Uncharacterized protein</fullName>
    </submittedName>
</protein>
<keyword evidence="3" id="KW-1185">Reference proteome</keyword>
<feature type="compositionally biased region" description="Basic and acidic residues" evidence="1">
    <location>
        <begin position="1"/>
        <end position="10"/>
    </location>
</feature>
<dbReference type="AlphaFoldDB" id="A0A8J4DRE3"/>
<gene>
    <name evidence="2" type="ORF">Val02_49410</name>
</gene>
<evidence type="ECO:0000313" key="2">
    <source>
        <dbReference type="EMBL" id="GIJ48055.1"/>
    </source>
</evidence>
<feature type="region of interest" description="Disordered" evidence="1">
    <location>
        <begin position="1"/>
        <end position="36"/>
    </location>
</feature>
<dbReference type="Proteomes" id="UP000619260">
    <property type="component" value="Unassembled WGS sequence"/>
</dbReference>
<sequence length="176" mass="19034">MRRDDGDRGQLGDPAVHSHAANRVRQTGSAAQREVSRRYRIGMADDDGLVGDDPLVDGMSLSLRLRRDFSVTDADRLLAAARRIYRDLNPGTSAETADAMVTCAADALFVILEHAGLLGETSDNRLAEYAGDGLEVAGWRAQVVPNEPWPLSPAPLHDCLLGDVFALPPDASEDER</sequence>
<comment type="caution">
    <text evidence="2">The sequence shown here is derived from an EMBL/GenBank/DDBJ whole genome shotgun (WGS) entry which is preliminary data.</text>
</comment>
<evidence type="ECO:0000313" key="3">
    <source>
        <dbReference type="Proteomes" id="UP000619260"/>
    </source>
</evidence>
<proteinExistence type="predicted"/>
<organism evidence="2 3">
    <name type="scientific">Virgisporangium aliadipatigenens</name>
    <dbReference type="NCBI Taxonomy" id="741659"/>
    <lineage>
        <taxon>Bacteria</taxon>
        <taxon>Bacillati</taxon>
        <taxon>Actinomycetota</taxon>
        <taxon>Actinomycetes</taxon>
        <taxon>Micromonosporales</taxon>
        <taxon>Micromonosporaceae</taxon>
        <taxon>Virgisporangium</taxon>
    </lineage>
</organism>
<evidence type="ECO:0000256" key="1">
    <source>
        <dbReference type="SAM" id="MobiDB-lite"/>
    </source>
</evidence>
<accession>A0A8J4DRE3</accession>